<accession>A0A6M3FWH5</accession>
<dbReference type="InterPro" id="IPR017972">
    <property type="entry name" value="Cyt_P450_CS"/>
</dbReference>
<dbReference type="PROSITE" id="PS00086">
    <property type="entry name" value="CYTOCHROME_P450"/>
    <property type="match status" value="1"/>
</dbReference>
<dbReference type="GO" id="GO:0016705">
    <property type="term" value="F:oxidoreductase activity, acting on paired donors, with incorporation or reduction of molecular oxygen"/>
    <property type="evidence" value="ECO:0007669"/>
    <property type="project" value="InterPro"/>
</dbReference>
<dbReference type="AlphaFoldDB" id="A0A6M3FWH5"/>
<dbReference type="EMBL" id="MK388866">
    <property type="protein sequence ID" value="QIC03956.1"/>
    <property type="molecule type" value="Genomic_DNA"/>
</dbReference>
<keyword evidence="4 7" id="KW-0560">Oxidoreductase</keyword>
<evidence type="ECO:0000256" key="5">
    <source>
        <dbReference type="ARBA" id="ARBA00023004"/>
    </source>
</evidence>
<dbReference type="GO" id="GO:0004497">
    <property type="term" value="F:monooxygenase activity"/>
    <property type="evidence" value="ECO:0007669"/>
    <property type="project" value="UniProtKB-KW"/>
</dbReference>
<proteinExistence type="inferred from homology"/>
<evidence type="ECO:0000256" key="4">
    <source>
        <dbReference type="ARBA" id="ARBA00023002"/>
    </source>
</evidence>
<dbReference type="PRINTS" id="PR00385">
    <property type="entry name" value="P450"/>
</dbReference>
<dbReference type="PANTHER" id="PTHR46696">
    <property type="entry name" value="P450, PUTATIVE (EUROFUNG)-RELATED"/>
    <property type="match status" value="1"/>
</dbReference>
<evidence type="ECO:0000256" key="3">
    <source>
        <dbReference type="ARBA" id="ARBA00022723"/>
    </source>
</evidence>
<dbReference type="InterPro" id="IPR002397">
    <property type="entry name" value="Cyt_P450_B"/>
</dbReference>
<evidence type="ECO:0000256" key="1">
    <source>
        <dbReference type="ARBA" id="ARBA00010617"/>
    </source>
</evidence>
<dbReference type="CDD" id="cd11031">
    <property type="entry name" value="Cyp158A-like"/>
    <property type="match status" value="1"/>
</dbReference>
<dbReference type="PRINTS" id="PR00359">
    <property type="entry name" value="BP450"/>
</dbReference>
<dbReference type="Gene3D" id="1.10.630.10">
    <property type="entry name" value="Cytochrome P450"/>
    <property type="match status" value="1"/>
</dbReference>
<dbReference type="FunFam" id="1.10.630.10:FF:000018">
    <property type="entry name" value="Cytochrome P450 monooxygenase"/>
    <property type="match status" value="1"/>
</dbReference>
<dbReference type="InterPro" id="IPR001128">
    <property type="entry name" value="Cyt_P450"/>
</dbReference>
<evidence type="ECO:0000256" key="2">
    <source>
        <dbReference type="ARBA" id="ARBA00022617"/>
    </source>
</evidence>
<dbReference type="SUPFAM" id="SSF48264">
    <property type="entry name" value="Cytochrome P450"/>
    <property type="match status" value="1"/>
</dbReference>
<dbReference type="GO" id="GO:0005506">
    <property type="term" value="F:iron ion binding"/>
    <property type="evidence" value="ECO:0007669"/>
    <property type="project" value="InterPro"/>
</dbReference>
<name>A0A6M3FWH5_ACTCY</name>
<dbReference type="PANTHER" id="PTHR46696:SF6">
    <property type="entry name" value="P450, PUTATIVE (EUROFUNG)-RELATED"/>
    <property type="match status" value="1"/>
</dbReference>
<evidence type="ECO:0000256" key="6">
    <source>
        <dbReference type="ARBA" id="ARBA00023033"/>
    </source>
</evidence>
<keyword evidence="5 7" id="KW-0408">Iron</keyword>
<keyword evidence="2 7" id="KW-0349">Heme</keyword>
<evidence type="ECO:0000256" key="7">
    <source>
        <dbReference type="RuleBase" id="RU000461"/>
    </source>
</evidence>
<comment type="similarity">
    <text evidence="1 7">Belongs to the cytochrome P450 family.</text>
</comment>
<dbReference type="Pfam" id="PF00067">
    <property type="entry name" value="p450"/>
    <property type="match status" value="1"/>
</dbReference>
<keyword evidence="6 7" id="KW-0503">Monooxygenase</keyword>
<dbReference type="GO" id="GO:0020037">
    <property type="term" value="F:heme binding"/>
    <property type="evidence" value="ECO:0007669"/>
    <property type="project" value="InterPro"/>
</dbReference>
<protein>
    <submittedName>
        <fullName evidence="8">CyaG</fullName>
    </submittedName>
</protein>
<evidence type="ECO:0000313" key="8">
    <source>
        <dbReference type="EMBL" id="QIC03956.1"/>
    </source>
</evidence>
<sequence length="417" mass="45752">MAGGAEVEGVPRSPDPSGPVFTLNEVPALDSDPLFALFRREHPLSRIRLPHGGEGWLVSRYQDVRTVMTHPAFSAAAAASDQVPRMTVVAGRPPETIAGLDPPEHTRLRRLAAPTFRASRIATFRPLATRIAVDTLTELVDAGRPADFVRHFALPFPVRLICTVLGVPYEDHSRFVPWSEAVLSTTGLSGAESAQALEEMKEYFRHLIAERRRAPHDDLLADLVAARDATPGPGESDQLSEEELVMFAVLLLIAGYETSINQIGASCFLLLERRSRWEQLVAHPRLVTRAVEELLRFVPLINGVTLPRVAVSDVEVAGGTIRAGEAVFVSIPSANRDERIFDDPDTFDPTRVHNQHVAFGHGPHYCLGAHLARLELQVALTELIRVLPSLRLATPRDDVPWRTGLVARGPTALAVSW</sequence>
<organism evidence="8">
    <name type="scientific">Actinoalloteichus cyanogriseus</name>
    <name type="common">Streptomyces caeruleus</name>
    <dbReference type="NCBI Taxonomy" id="2893586"/>
    <lineage>
        <taxon>Bacteria</taxon>
        <taxon>Bacillati</taxon>
        <taxon>Actinomycetota</taxon>
        <taxon>Actinomycetes</taxon>
        <taxon>Pseudonocardiales</taxon>
        <taxon>Pseudonocardiaceae</taxon>
        <taxon>Actinoalloteichus</taxon>
    </lineage>
</organism>
<dbReference type="InterPro" id="IPR036396">
    <property type="entry name" value="Cyt_P450_sf"/>
</dbReference>
<keyword evidence="3 7" id="KW-0479">Metal-binding</keyword>
<reference evidence="8" key="1">
    <citation type="journal article" date="2020" name="Angew. Chem. Int. Ed. Engl.">
        <title>Refactoring the Concise Biosynthetic Pathway of Cyanogramide Unveils Spirooxindole Formation Catalyzed by a P450 Enzyme.</title>
        <authorList>
            <person name="Zhu Y."/>
            <person name="Zhang Q."/>
            <person name="Fang C."/>
            <person name="Zhang Y."/>
            <person name="Ma L."/>
            <person name="Liu Z."/>
            <person name="Zhai S."/>
            <person name="Peng J."/>
            <person name="Zhang L."/>
            <person name="Zhu W."/>
            <person name="Zhang C."/>
        </authorList>
    </citation>
    <scope>NUCLEOTIDE SEQUENCE</scope>
    <source>
        <strain evidence="8">WH1-2216-6</strain>
    </source>
</reference>